<sequence length="282" mass="29869">MKGLALLIGSALLSLTVPHAAHASTFHQGWNYSIDAFTDGSGGNPYEIRGLAIKETQDHVYVSVSGGSPLTGNSYHGAADGNVGWGDLLFNVTGDDINTANGSLFGVRFAGTNDSGVDQVGVFGNVTAQSVTQSNAGYQHLKQYYQYGWERQNTMGDLTTKQQAYDYMGETDAVLTSIADGTLLGSIDFLSDQDAAAAGLNFGHFDAVGSDTHTFRFNRSLLPGGEFIATLLMECANDGIALMGNLNPEHTTQDVPEPSAVLSFAAVGFLASLRLRRSESHS</sequence>
<dbReference type="EMBL" id="QXHD01000004">
    <property type="protein sequence ID" value="NEZ57171.1"/>
    <property type="molecule type" value="Genomic_DNA"/>
</dbReference>
<dbReference type="NCBIfam" id="NF041930">
    <property type="entry name" value="Xrt_dep_XDD3"/>
    <property type="match status" value="1"/>
</dbReference>
<feature type="chain" id="PRO_5026962394" evidence="1">
    <location>
        <begin position="24"/>
        <end position="282"/>
    </location>
</feature>
<feature type="signal peptide" evidence="1">
    <location>
        <begin position="1"/>
        <end position="23"/>
    </location>
</feature>
<comment type="caution">
    <text evidence="2">The sequence shown here is derived from an EMBL/GenBank/DDBJ whole genome shotgun (WGS) entry which is preliminary data.</text>
</comment>
<gene>
    <name evidence="2" type="ORF">DXZ20_16095</name>
</gene>
<reference evidence="2 3" key="1">
    <citation type="journal article" date="2020" name="Microb. Ecol.">
        <title>Ecogenomics of the Marine Benthic Filamentous Cyanobacterium Adonisia.</title>
        <authorList>
            <person name="Walter J.M."/>
            <person name="Coutinho F.H."/>
            <person name="Leomil L."/>
            <person name="Hargreaves P.I."/>
            <person name="Campeao M.E."/>
            <person name="Vieira V.V."/>
            <person name="Silva B.S."/>
            <person name="Fistarol G.O."/>
            <person name="Salomon P.S."/>
            <person name="Sawabe T."/>
            <person name="Mino S."/>
            <person name="Hosokawa M."/>
            <person name="Miyashita H."/>
            <person name="Maruyama F."/>
            <person name="van Verk M.C."/>
            <person name="Dutilh B.E."/>
            <person name="Thompson C.C."/>
            <person name="Thompson F.L."/>
        </authorList>
    </citation>
    <scope>NUCLEOTIDE SEQUENCE [LARGE SCALE GENOMIC DNA]</scope>
    <source>
        <strain evidence="2 3">CCMR0081</strain>
    </source>
</reference>
<dbReference type="RefSeq" id="WP_250564955.1">
    <property type="nucleotide sequence ID" value="NZ_QXHD01000004.1"/>
</dbReference>
<name>A0A6M0RNE4_9CYAN</name>
<dbReference type="NCBIfam" id="TIGR02595">
    <property type="entry name" value="PEP_CTERM"/>
    <property type="match status" value="1"/>
</dbReference>
<evidence type="ECO:0000313" key="2">
    <source>
        <dbReference type="EMBL" id="NEZ57171.1"/>
    </source>
</evidence>
<keyword evidence="1" id="KW-0732">Signal</keyword>
<protein>
    <submittedName>
        <fullName evidence="2">PEP-CTERM sorting domain-containing protein</fullName>
    </submittedName>
</protein>
<evidence type="ECO:0000313" key="3">
    <source>
        <dbReference type="Proteomes" id="UP000481033"/>
    </source>
</evidence>
<dbReference type="InterPro" id="IPR013424">
    <property type="entry name" value="Ice-binding_C"/>
</dbReference>
<dbReference type="Proteomes" id="UP000481033">
    <property type="component" value="Unassembled WGS sequence"/>
</dbReference>
<organism evidence="2 3">
    <name type="scientific">Adonisia turfae CCMR0081</name>
    <dbReference type="NCBI Taxonomy" id="2292702"/>
    <lineage>
        <taxon>Bacteria</taxon>
        <taxon>Bacillati</taxon>
        <taxon>Cyanobacteriota</taxon>
        <taxon>Adonisia</taxon>
        <taxon>Adonisia turfae</taxon>
    </lineage>
</organism>
<keyword evidence="3" id="KW-1185">Reference proteome</keyword>
<evidence type="ECO:0000256" key="1">
    <source>
        <dbReference type="SAM" id="SignalP"/>
    </source>
</evidence>
<dbReference type="AlphaFoldDB" id="A0A6M0RNE4"/>
<proteinExistence type="predicted"/>
<accession>A0A6M0RNE4</accession>